<evidence type="ECO:0000259" key="8">
    <source>
        <dbReference type="Pfam" id="PF17745"/>
    </source>
</evidence>
<dbReference type="EMBL" id="CP151508">
    <property type="protein sequence ID" value="WZN64062.1"/>
    <property type="molecule type" value="Genomic_DNA"/>
</dbReference>
<dbReference type="InterPro" id="IPR019024">
    <property type="entry name" value="RNase_H2_suB_wHTH"/>
</dbReference>
<dbReference type="PANTHER" id="PTHR13383:SF11">
    <property type="entry name" value="RIBONUCLEASE H2 SUBUNIT B"/>
    <property type="match status" value="1"/>
</dbReference>
<comment type="function">
    <text evidence="4">Non catalytic subunit of RNase H2, an endonuclease that specifically degrades the RNA of RNA:DNA hybrids. Participates in DNA replication, possibly by mediating the removal of lagging-strand Okazaki fragment RNA primers during DNA replication. Mediates the excision of single ribonucleotides from DNA:RNA duplexes.</text>
</comment>
<dbReference type="Gene3D" id="1.10.20.120">
    <property type="match status" value="1"/>
</dbReference>
<gene>
    <name evidence="9" type="ORF">HKI87_08g56160</name>
</gene>
<dbReference type="InterPro" id="IPR040456">
    <property type="entry name" value="RNase_H2_suB"/>
</dbReference>
<dbReference type="CDD" id="cd09270">
    <property type="entry name" value="RNase_H2-B"/>
    <property type="match status" value="1"/>
</dbReference>
<feature type="compositionally biased region" description="Polar residues" evidence="6">
    <location>
        <begin position="285"/>
        <end position="296"/>
    </location>
</feature>
<feature type="domain" description="Rnh202 triple barrel" evidence="8">
    <location>
        <begin position="26"/>
        <end position="98"/>
    </location>
</feature>
<feature type="domain" description="Ribonuclease H2 subunit B wHTH" evidence="7">
    <location>
        <begin position="103"/>
        <end position="190"/>
    </location>
</feature>
<proteinExistence type="predicted"/>
<dbReference type="Proteomes" id="UP001472866">
    <property type="component" value="Chromosome 08"/>
</dbReference>
<evidence type="ECO:0000256" key="1">
    <source>
        <dbReference type="ARBA" id="ARBA00004123"/>
    </source>
</evidence>
<dbReference type="Pfam" id="PF09468">
    <property type="entry name" value="RNase_H2-Ydr279"/>
    <property type="match status" value="1"/>
</dbReference>
<feature type="compositionally biased region" description="Low complexity" evidence="6">
    <location>
        <begin position="267"/>
        <end position="276"/>
    </location>
</feature>
<name>A0AAX4PCV5_9CHLO</name>
<evidence type="ECO:0000313" key="10">
    <source>
        <dbReference type="Proteomes" id="UP001472866"/>
    </source>
</evidence>
<evidence type="ECO:0000256" key="6">
    <source>
        <dbReference type="SAM" id="MobiDB-lite"/>
    </source>
</evidence>
<keyword evidence="10" id="KW-1185">Reference proteome</keyword>
<evidence type="ECO:0000256" key="4">
    <source>
        <dbReference type="ARBA" id="ARBA00024778"/>
    </source>
</evidence>
<evidence type="ECO:0000313" key="9">
    <source>
        <dbReference type="EMBL" id="WZN64062.1"/>
    </source>
</evidence>
<evidence type="ECO:0000256" key="3">
    <source>
        <dbReference type="ARBA" id="ARBA00023242"/>
    </source>
</evidence>
<dbReference type="GO" id="GO:0005654">
    <property type="term" value="C:nucleoplasm"/>
    <property type="evidence" value="ECO:0007669"/>
    <property type="project" value="TreeGrafter"/>
</dbReference>
<organism evidence="9 10">
    <name type="scientific">Chloropicon roscoffensis</name>
    <dbReference type="NCBI Taxonomy" id="1461544"/>
    <lineage>
        <taxon>Eukaryota</taxon>
        <taxon>Viridiplantae</taxon>
        <taxon>Chlorophyta</taxon>
        <taxon>Chloropicophyceae</taxon>
        <taxon>Chloropicales</taxon>
        <taxon>Chloropicaceae</taxon>
        <taxon>Chloropicon</taxon>
    </lineage>
</organism>
<dbReference type="Pfam" id="PF17745">
    <property type="entry name" value="Ydr279_N"/>
    <property type="match status" value="1"/>
</dbReference>
<reference evidence="9 10" key="1">
    <citation type="submission" date="2024-03" db="EMBL/GenBank/DDBJ databases">
        <title>Complete genome sequence of the green alga Chloropicon roscoffensis RCC1871.</title>
        <authorList>
            <person name="Lemieux C."/>
            <person name="Pombert J.-F."/>
            <person name="Otis C."/>
            <person name="Turmel M."/>
        </authorList>
    </citation>
    <scope>NUCLEOTIDE SEQUENCE [LARGE SCALE GENOMIC DNA]</scope>
    <source>
        <strain evidence="9 10">RCC1871</strain>
    </source>
</reference>
<dbReference type="GO" id="GO:0006401">
    <property type="term" value="P:RNA catabolic process"/>
    <property type="evidence" value="ECO:0007669"/>
    <property type="project" value="TreeGrafter"/>
</dbReference>
<feature type="region of interest" description="Disordered" evidence="6">
    <location>
        <begin position="237"/>
        <end position="296"/>
    </location>
</feature>
<evidence type="ECO:0000256" key="5">
    <source>
        <dbReference type="ARBA" id="ARBA00033464"/>
    </source>
</evidence>
<sequence>MPTTTTDVGIEGGVREAMPMERRVALLPKECQGHKLKVIDLPDPSTGKARAFAFFDGGEGGAQEAQILEATWYKSKNSSWFVQEKVVSDGGLVMYTKMSPALFLLPSLCGENNNSNSSCCKQRNTNEVFRSAEDVLDGCGVAGVPEQVRSLLESGLGSVCDAKEAGGDYYFRYSEERALRWLGDKVDVLREKARGLGSSFAALDGEGLTRYAVSYLGEYLPPGLAGRLAKARGLEPAEARPATVVDRRAHTNPRPPRWARSAPPPAVSAAPKPVAKLSRTKDTSSMKISSFFQRRA</sequence>
<dbReference type="PANTHER" id="PTHR13383">
    <property type="entry name" value="RIBONUCLEASE H2 SUBUNIT B"/>
    <property type="match status" value="1"/>
</dbReference>
<evidence type="ECO:0000259" key="7">
    <source>
        <dbReference type="Pfam" id="PF09468"/>
    </source>
</evidence>
<keyword evidence="3" id="KW-0539">Nucleus</keyword>
<dbReference type="Gene3D" id="2.20.25.530">
    <property type="match status" value="1"/>
</dbReference>
<comment type="subcellular location">
    <subcellularLocation>
        <location evidence="1">Nucleus</location>
    </subcellularLocation>
</comment>
<evidence type="ECO:0000256" key="2">
    <source>
        <dbReference type="ARBA" id="ARBA00019062"/>
    </source>
</evidence>
<protein>
    <recommendedName>
        <fullName evidence="2">Ribonuclease H2 subunit B</fullName>
    </recommendedName>
    <alternativeName>
        <fullName evidence="5">Ribonuclease HI subunit B</fullName>
    </alternativeName>
</protein>
<dbReference type="InterPro" id="IPR041195">
    <property type="entry name" value="Rnh202_N"/>
</dbReference>
<dbReference type="AlphaFoldDB" id="A0AAX4PCV5"/>
<dbReference type="GO" id="GO:0032299">
    <property type="term" value="C:ribonuclease H2 complex"/>
    <property type="evidence" value="ECO:0007669"/>
    <property type="project" value="InterPro"/>
</dbReference>
<accession>A0AAX4PCV5</accession>